<protein>
    <submittedName>
        <fullName evidence="3">Class II glutamine amidotransferase</fullName>
    </submittedName>
</protein>
<dbReference type="InterPro" id="IPR026869">
    <property type="entry name" value="EgtC-like"/>
</dbReference>
<proteinExistence type="predicted"/>
<dbReference type="CDD" id="cd01908">
    <property type="entry name" value="YafJ"/>
    <property type="match status" value="1"/>
</dbReference>
<feature type="domain" description="Glutamine amidotransferase type-2" evidence="2">
    <location>
        <begin position="2"/>
        <end position="266"/>
    </location>
</feature>
<reference evidence="3 4" key="1">
    <citation type="submission" date="2021-12" db="EMBL/GenBank/DDBJ databases">
        <title>Genome seq of p7.</title>
        <authorList>
            <person name="Seo T."/>
        </authorList>
    </citation>
    <scope>NUCLEOTIDE SEQUENCE [LARGE SCALE GENOMIC DNA]</scope>
    <source>
        <strain evidence="3 4">P7</strain>
    </source>
</reference>
<dbReference type="RefSeq" id="WP_233393077.1">
    <property type="nucleotide sequence ID" value="NZ_JAJTWT010000006.1"/>
</dbReference>
<comment type="caution">
    <text evidence="3">The sequence shown here is derived from an EMBL/GenBank/DDBJ whole genome shotgun (WGS) entry which is preliminary data.</text>
</comment>
<dbReference type="Pfam" id="PF13230">
    <property type="entry name" value="GATase_4"/>
    <property type="match status" value="1"/>
</dbReference>
<evidence type="ECO:0000259" key="2">
    <source>
        <dbReference type="PROSITE" id="PS51278"/>
    </source>
</evidence>
<dbReference type="PANTHER" id="PTHR42824:SF1">
    <property type="entry name" value="GLUTAMINE AMIDOTRANSFERASE YAFJ-RELATED"/>
    <property type="match status" value="1"/>
</dbReference>
<evidence type="ECO:0000313" key="4">
    <source>
        <dbReference type="Proteomes" id="UP001201463"/>
    </source>
</evidence>
<dbReference type="Gene3D" id="3.60.20.10">
    <property type="entry name" value="Glutamine Phosphoribosylpyrophosphate, subunit 1, domain 1"/>
    <property type="match status" value="1"/>
</dbReference>
<gene>
    <name evidence="3" type="ORF">LXT12_15380</name>
</gene>
<dbReference type="PANTHER" id="PTHR42824">
    <property type="entry name" value="GLUTAMINE AMIDOTRANSFERASE"/>
    <property type="match status" value="1"/>
</dbReference>
<accession>A0ABS8XJ81</accession>
<dbReference type="Proteomes" id="UP001201463">
    <property type="component" value="Unassembled WGS sequence"/>
</dbReference>
<evidence type="ECO:0000313" key="3">
    <source>
        <dbReference type="EMBL" id="MCE4538633.1"/>
    </source>
</evidence>
<evidence type="ECO:0000256" key="1">
    <source>
        <dbReference type="ARBA" id="ARBA00022962"/>
    </source>
</evidence>
<dbReference type="SUPFAM" id="SSF56235">
    <property type="entry name" value="N-terminal nucleophile aminohydrolases (Ntn hydrolases)"/>
    <property type="match status" value="1"/>
</dbReference>
<organism evidence="3 4">
    <name type="scientific">Pelomonas caseinilytica</name>
    <dbReference type="NCBI Taxonomy" id="2906763"/>
    <lineage>
        <taxon>Bacteria</taxon>
        <taxon>Pseudomonadati</taxon>
        <taxon>Pseudomonadota</taxon>
        <taxon>Betaproteobacteria</taxon>
        <taxon>Burkholderiales</taxon>
        <taxon>Sphaerotilaceae</taxon>
        <taxon>Roseateles</taxon>
    </lineage>
</organism>
<keyword evidence="1 3" id="KW-0315">Glutamine amidotransferase</keyword>
<dbReference type="EMBL" id="JAJTWT010000006">
    <property type="protein sequence ID" value="MCE4538633.1"/>
    <property type="molecule type" value="Genomic_DNA"/>
</dbReference>
<dbReference type="InterPro" id="IPR029055">
    <property type="entry name" value="Ntn_hydrolases_N"/>
</dbReference>
<name>A0ABS8XJ81_9BURK</name>
<keyword evidence="4" id="KW-1185">Reference proteome</keyword>
<dbReference type="PROSITE" id="PS51278">
    <property type="entry name" value="GATASE_TYPE_2"/>
    <property type="match status" value="1"/>
</dbReference>
<dbReference type="InterPro" id="IPR017932">
    <property type="entry name" value="GATase_2_dom"/>
</dbReference>
<sequence>MCELFALNSRLPAAANFSLRGFAARGGRTADHVDGWGVAFHEGERCEVVVEDRPAAESDLASHYGQHPVQARNIIAHIRKATQGARAVENCHPFRREWAGRTWVFAHNGDLKDFHPALDGSFLPTGQTDSERAFCWLMQRLQQRFGAQLPTWADLAATLTPWVHEIAEHGRFNLLLTDGRALLAHASTRLHWLRREPPFGHVRLRDGDLSVDLATLNGPRDRMTLVATEPLTHDEAWQAFAPGEVRVFEQGDCIWVSEGVAELAAA</sequence>